<dbReference type="Pfam" id="PF16927">
    <property type="entry name" value="HisKA_7TM"/>
    <property type="match status" value="1"/>
</dbReference>
<dbReference type="CDD" id="cd00130">
    <property type="entry name" value="PAS"/>
    <property type="match status" value="1"/>
</dbReference>
<dbReference type="Pfam" id="PF00990">
    <property type="entry name" value="GGDEF"/>
    <property type="match status" value="1"/>
</dbReference>
<comment type="caution">
    <text evidence="6">The sequence shown here is derived from an EMBL/GenBank/DDBJ whole genome shotgun (WGS) entry which is preliminary data.</text>
</comment>
<accession>A0AAE3YV24</accession>
<keyword evidence="3" id="KW-1133">Transmembrane helix</keyword>
<keyword evidence="3" id="KW-0472">Membrane</keyword>
<dbReference type="InterPro" id="IPR050469">
    <property type="entry name" value="Diguanylate_Cyclase"/>
</dbReference>
<feature type="coiled-coil region" evidence="1">
    <location>
        <begin position="339"/>
        <end position="366"/>
    </location>
</feature>
<dbReference type="PROSITE" id="PS50887">
    <property type="entry name" value="GGDEF"/>
    <property type="match status" value="1"/>
</dbReference>
<feature type="transmembrane region" description="Helical" evidence="3">
    <location>
        <begin position="104"/>
        <end position="127"/>
    </location>
</feature>
<dbReference type="InterPro" id="IPR031621">
    <property type="entry name" value="HisKA_7TM"/>
</dbReference>
<sequence length="571" mass="60759">MITAVLCVLFLAAAVVSAGIAAVAWRRRREATGFAATAFLNLGLAGWSLVDSIELTVHDVRLFQVTIATSFAFVCVVVVGWLGLSYALADRAWHPTRRFVSLLAIEPALCLAAVATNPWHLLFFAGFRNTGFDGGLVPVYGPLFWAHSAYSYVVLGFAVVRVVRLWAVTSTRYHAAAFAVLISMPSALLNLLGLAQHGRLTDLTALGFVITAPLMYWMVVRASMPAQAPVAHRRVFEKISDAVAVIGRDGRVLDLNPAGESLLRLLAANPPACVVGQTMADLLGPTTVLTPGRSLLPGEDRDLTVENAHGSGLDLDIRVSRLYGRSDRCVGWAIVARDVTDLNRQRRELERQLETIELLRADLAEQALRDHLTGLHNRRHLMAGLARAVAGDGPLSVALIDLDHFKSINDRYGHAAGDTVLTRVASHLAAATRPGDLVARYGGEEFVLVLTGTDALPRLEALRTRVATTPIDLGDGHTVTVTFSAGLTTRTGPETPETLLENADTALYAAKHAGRNRISRTPDDPVPAVRGGSAGAGEGAARSGRPGPGTAASPPGVRRSPTPGGGARSSR</sequence>
<reference evidence="6" key="1">
    <citation type="submission" date="2023-07" db="EMBL/GenBank/DDBJ databases">
        <title>Sequencing the genomes of 1000 actinobacteria strains.</title>
        <authorList>
            <person name="Klenk H.-P."/>
        </authorList>
    </citation>
    <scope>NUCLEOTIDE SEQUENCE</scope>
    <source>
        <strain evidence="6">DSM 44707</strain>
    </source>
</reference>
<feature type="region of interest" description="Disordered" evidence="2">
    <location>
        <begin position="513"/>
        <end position="571"/>
    </location>
</feature>
<dbReference type="GO" id="GO:0005886">
    <property type="term" value="C:plasma membrane"/>
    <property type="evidence" value="ECO:0007669"/>
    <property type="project" value="TreeGrafter"/>
</dbReference>
<dbReference type="GO" id="GO:1902201">
    <property type="term" value="P:negative regulation of bacterial-type flagellum-dependent cell motility"/>
    <property type="evidence" value="ECO:0007669"/>
    <property type="project" value="TreeGrafter"/>
</dbReference>
<evidence type="ECO:0000259" key="4">
    <source>
        <dbReference type="PROSITE" id="PS50113"/>
    </source>
</evidence>
<protein>
    <submittedName>
        <fullName evidence="6">Diguanylate cyclase (GGDEF)-like protein</fullName>
    </submittedName>
</protein>
<dbReference type="InterPro" id="IPR000160">
    <property type="entry name" value="GGDEF_dom"/>
</dbReference>
<dbReference type="NCBIfam" id="TIGR00254">
    <property type="entry name" value="GGDEF"/>
    <property type="match status" value="1"/>
</dbReference>
<dbReference type="SMART" id="SM00267">
    <property type="entry name" value="GGDEF"/>
    <property type="match status" value="1"/>
</dbReference>
<feature type="transmembrane region" description="Helical" evidence="3">
    <location>
        <begin position="62"/>
        <end position="84"/>
    </location>
</feature>
<dbReference type="CDD" id="cd01949">
    <property type="entry name" value="GGDEF"/>
    <property type="match status" value="1"/>
</dbReference>
<dbReference type="PROSITE" id="PS50113">
    <property type="entry name" value="PAC"/>
    <property type="match status" value="1"/>
</dbReference>
<dbReference type="Gene3D" id="3.30.450.20">
    <property type="entry name" value="PAS domain"/>
    <property type="match status" value="1"/>
</dbReference>
<dbReference type="FunFam" id="3.30.70.270:FF:000001">
    <property type="entry name" value="Diguanylate cyclase domain protein"/>
    <property type="match status" value="1"/>
</dbReference>
<dbReference type="InterPro" id="IPR043128">
    <property type="entry name" value="Rev_trsase/Diguanyl_cyclase"/>
</dbReference>
<dbReference type="EMBL" id="JAVDYB010000001">
    <property type="protein sequence ID" value="MDR7280190.1"/>
    <property type="molecule type" value="Genomic_DNA"/>
</dbReference>
<dbReference type="GO" id="GO:0043709">
    <property type="term" value="P:cell adhesion involved in single-species biofilm formation"/>
    <property type="evidence" value="ECO:0007669"/>
    <property type="project" value="TreeGrafter"/>
</dbReference>
<dbReference type="Pfam" id="PF08448">
    <property type="entry name" value="PAS_4"/>
    <property type="match status" value="1"/>
</dbReference>
<keyword evidence="7" id="KW-1185">Reference proteome</keyword>
<dbReference type="GO" id="GO:0052621">
    <property type="term" value="F:diguanylate cyclase activity"/>
    <property type="evidence" value="ECO:0007669"/>
    <property type="project" value="TreeGrafter"/>
</dbReference>
<dbReference type="InterPro" id="IPR000014">
    <property type="entry name" value="PAS"/>
</dbReference>
<feature type="transmembrane region" description="Helical" evidence="3">
    <location>
        <begin position="175"/>
        <end position="193"/>
    </location>
</feature>
<dbReference type="AlphaFoldDB" id="A0AAE3YV24"/>
<evidence type="ECO:0000313" key="7">
    <source>
        <dbReference type="Proteomes" id="UP001183643"/>
    </source>
</evidence>
<keyword evidence="1" id="KW-0175">Coiled coil</keyword>
<name>A0AAE3YV24_9ACTN</name>
<dbReference type="SUPFAM" id="SSF55785">
    <property type="entry name" value="PYP-like sensor domain (PAS domain)"/>
    <property type="match status" value="1"/>
</dbReference>
<proteinExistence type="predicted"/>
<dbReference type="Gene3D" id="3.30.70.270">
    <property type="match status" value="1"/>
</dbReference>
<evidence type="ECO:0000313" key="6">
    <source>
        <dbReference type="EMBL" id="MDR7280190.1"/>
    </source>
</evidence>
<dbReference type="PANTHER" id="PTHR45138:SF24">
    <property type="entry name" value="DIGUANYLATE CYCLASE DGCC-RELATED"/>
    <property type="match status" value="1"/>
</dbReference>
<evidence type="ECO:0000256" key="3">
    <source>
        <dbReference type="SAM" id="Phobius"/>
    </source>
</evidence>
<feature type="transmembrane region" description="Helical" evidence="3">
    <location>
        <begin position="31"/>
        <end position="50"/>
    </location>
</feature>
<keyword evidence="3" id="KW-0812">Transmembrane</keyword>
<evidence type="ECO:0000259" key="5">
    <source>
        <dbReference type="PROSITE" id="PS50887"/>
    </source>
</evidence>
<feature type="domain" description="PAC" evidence="4">
    <location>
        <begin position="299"/>
        <end position="351"/>
    </location>
</feature>
<dbReference type="InterPro" id="IPR013656">
    <property type="entry name" value="PAS_4"/>
</dbReference>
<evidence type="ECO:0000256" key="2">
    <source>
        <dbReference type="SAM" id="MobiDB-lite"/>
    </source>
</evidence>
<organism evidence="6 7">
    <name type="scientific">Catenuloplanes atrovinosus</name>
    <dbReference type="NCBI Taxonomy" id="137266"/>
    <lineage>
        <taxon>Bacteria</taxon>
        <taxon>Bacillati</taxon>
        <taxon>Actinomycetota</taxon>
        <taxon>Actinomycetes</taxon>
        <taxon>Micromonosporales</taxon>
        <taxon>Micromonosporaceae</taxon>
        <taxon>Catenuloplanes</taxon>
    </lineage>
</organism>
<dbReference type="InterPro" id="IPR000700">
    <property type="entry name" value="PAS-assoc_C"/>
</dbReference>
<dbReference type="Proteomes" id="UP001183643">
    <property type="component" value="Unassembled WGS sequence"/>
</dbReference>
<feature type="transmembrane region" description="Helical" evidence="3">
    <location>
        <begin position="139"/>
        <end position="163"/>
    </location>
</feature>
<dbReference type="PANTHER" id="PTHR45138">
    <property type="entry name" value="REGULATORY COMPONENTS OF SENSORY TRANSDUCTION SYSTEM"/>
    <property type="match status" value="1"/>
</dbReference>
<dbReference type="SUPFAM" id="SSF55073">
    <property type="entry name" value="Nucleotide cyclase"/>
    <property type="match status" value="1"/>
</dbReference>
<evidence type="ECO:0000256" key="1">
    <source>
        <dbReference type="SAM" id="Coils"/>
    </source>
</evidence>
<dbReference type="InterPro" id="IPR029787">
    <property type="entry name" value="Nucleotide_cyclase"/>
</dbReference>
<gene>
    <name evidence="6" type="ORF">J2S41_006968</name>
</gene>
<feature type="domain" description="GGDEF" evidence="5">
    <location>
        <begin position="393"/>
        <end position="523"/>
    </location>
</feature>
<feature type="compositionally biased region" description="Low complexity" evidence="2">
    <location>
        <begin position="539"/>
        <end position="552"/>
    </location>
</feature>
<dbReference type="InterPro" id="IPR035965">
    <property type="entry name" value="PAS-like_dom_sf"/>
</dbReference>